<dbReference type="Pfam" id="PF25919">
    <property type="entry name" value="BSH_CusB"/>
    <property type="match status" value="1"/>
</dbReference>
<evidence type="ECO:0000259" key="8">
    <source>
        <dbReference type="Pfam" id="PF25967"/>
    </source>
</evidence>
<dbReference type="FunFam" id="2.40.420.20:FF:000006">
    <property type="entry name" value="RND family efflux transporter MFP subunit"/>
    <property type="match status" value="1"/>
</dbReference>
<dbReference type="RefSeq" id="WP_092856443.1">
    <property type="nucleotide sequence ID" value="NZ_FOYU01000001.1"/>
</dbReference>
<keyword evidence="10" id="KW-1185">Reference proteome</keyword>
<dbReference type="GO" id="GO:0030288">
    <property type="term" value="C:outer membrane-bounded periplasmic space"/>
    <property type="evidence" value="ECO:0007669"/>
    <property type="project" value="TreeGrafter"/>
</dbReference>
<proteinExistence type="inferred from homology"/>
<keyword evidence="2" id="KW-0813">Transport</keyword>
<feature type="domain" description="CusB-like barrel-sandwich hybrid" evidence="6">
    <location>
        <begin position="119"/>
        <end position="233"/>
    </location>
</feature>
<evidence type="ECO:0000313" key="9">
    <source>
        <dbReference type="EMBL" id="SFR46210.1"/>
    </source>
</evidence>
<dbReference type="EMBL" id="FOYU01000001">
    <property type="protein sequence ID" value="SFR46210.1"/>
    <property type="molecule type" value="Genomic_DNA"/>
</dbReference>
<evidence type="ECO:0000256" key="2">
    <source>
        <dbReference type="ARBA" id="ARBA00022448"/>
    </source>
</evidence>
<feature type="chain" id="PRO_5011578845" evidence="3">
    <location>
        <begin position="23"/>
        <end position="409"/>
    </location>
</feature>
<dbReference type="NCBIfam" id="TIGR01730">
    <property type="entry name" value="RND_mfp"/>
    <property type="match status" value="1"/>
</dbReference>
<dbReference type="GO" id="GO:0022857">
    <property type="term" value="F:transmembrane transporter activity"/>
    <property type="evidence" value="ECO:0007669"/>
    <property type="project" value="InterPro"/>
</dbReference>
<feature type="signal peptide" evidence="3">
    <location>
        <begin position="1"/>
        <end position="22"/>
    </location>
</feature>
<dbReference type="InterPro" id="IPR006143">
    <property type="entry name" value="RND_pump_MFP"/>
</dbReference>
<dbReference type="Proteomes" id="UP000199424">
    <property type="component" value="Unassembled WGS sequence"/>
</dbReference>
<dbReference type="InterPro" id="IPR058790">
    <property type="entry name" value="BSH_CusB"/>
</dbReference>
<feature type="domain" description="CusB-like beta-barrel" evidence="7">
    <location>
        <begin position="242"/>
        <end position="317"/>
    </location>
</feature>
<evidence type="ECO:0000256" key="1">
    <source>
        <dbReference type="ARBA" id="ARBA00009477"/>
    </source>
</evidence>
<dbReference type="GO" id="GO:0046914">
    <property type="term" value="F:transition metal ion binding"/>
    <property type="evidence" value="ECO:0007669"/>
    <property type="project" value="TreeGrafter"/>
</dbReference>
<evidence type="ECO:0000313" key="10">
    <source>
        <dbReference type="Proteomes" id="UP000199424"/>
    </source>
</evidence>
<dbReference type="Gene3D" id="2.40.30.170">
    <property type="match status" value="1"/>
</dbReference>
<name>A0A1I6GVJ7_9GAMM</name>
<accession>A0A1I6GVJ7</accession>
<evidence type="ECO:0000259" key="5">
    <source>
        <dbReference type="Pfam" id="PF25869"/>
    </source>
</evidence>
<dbReference type="AlphaFoldDB" id="A0A1I6GVJ7"/>
<dbReference type="GO" id="GO:0015679">
    <property type="term" value="P:plasma membrane copper ion transport"/>
    <property type="evidence" value="ECO:0007669"/>
    <property type="project" value="TreeGrafter"/>
</dbReference>
<evidence type="ECO:0000259" key="7">
    <source>
        <dbReference type="Pfam" id="PF25954"/>
    </source>
</evidence>
<comment type="similarity">
    <text evidence="1">Belongs to the membrane fusion protein (MFP) (TC 8.A.1) family.</text>
</comment>
<organism evidence="9 10">
    <name type="scientific">Pseudidiomarina maritima</name>
    <dbReference type="NCBI Taxonomy" id="519453"/>
    <lineage>
        <taxon>Bacteria</taxon>
        <taxon>Pseudomonadati</taxon>
        <taxon>Pseudomonadota</taxon>
        <taxon>Gammaproteobacteria</taxon>
        <taxon>Alteromonadales</taxon>
        <taxon>Idiomarinaceae</taxon>
        <taxon>Pseudidiomarina</taxon>
    </lineage>
</organism>
<dbReference type="InterPro" id="IPR058792">
    <property type="entry name" value="Beta-barrel_RND_2"/>
</dbReference>
<dbReference type="InterPro" id="IPR058627">
    <property type="entry name" value="MdtA-like_C"/>
</dbReference>
<evidence type="ECO:0000259" key="4">
    <source>
        <dbReference type="Pfam" id="PF19335"/>
    </source>
</evidence>
<dbReference type="Pfam" id="PF19335">
    <property type="entry name" value="HMBD"/>
    <property type="match status" value="1"/>
</dbReference>
<evidence type="ECO:0000256" key="3">
    <source>
        <dbReference type="SAM" id="SignalP"/>
    </source>
</evidence>
<dbReference type="SUPFAM" id="SSF111369">
    <property type="entry name" value="HlyD-like secretion proteins"/>
    <property type="match status" value="1"/>
</dbReference>
<dbReference type="PANTHER" id="PTHR30097:SF15">
    <property type="entry name" value="CATION EFFLUX SYSTEM PROTEIN CUSB"/>
    <property type="match status" value="1"/>
</dbReference>
<dbReference type="Pfam" id="PF25869">
    <property type="entry name" value="3HB_CusB"/>
    <property type="match status" value="1"/>
</dbReference>
<dbReference type="Pfam" id="PF25954">
    <property type="entry name" value="Beta-barrel_RND_2"/>
    <property type="match status" value="1"/>
</dbReference>
<sequence>MTILRLFTAILCLAFALPQGHAQEFELNHNHSEQSEQSQQSTEYVCPMHSHIISDEPGTCPICGMDLEPRQRQEEKSVQVSGSMQQNLAIRTTAVTYDTLWRYYPTIAQVAWNDNARHHVHARAAGWIEKLYVRSEGKQVQKGDRIYDIYSRELVVAQQDLLQVLSNSASNARLVRDAKLRLELLGFAPQLIKEIEQSREIMYRVPVFAPQAGVVTQLNVAEGMYVEPGLAMLTLIGDESFWLIADVPERYSDWLRVGAPVDVTLPQANLNGYETEIEYIYPSLDEQARTQRVRIKLPNSQVGNSLLVGMQAQVELYGGPKREALTVPLSSLIVTGANNRVIVKTNDNTFEQRDVHVGLVIGEQAEILHGLEAGEQVVVSGQFLLDSEATLLNSRATGEQEATDAHAHH</sequence>
<dbReference type="Gene3D" id="2.40.420.20">
    <property type="match status" value="1"/>
</dbReference>
<dbReference type="GO" id="GO:0016020">
    <property type="term" value="C:membrane"/>
    <property type="evidence" value="ECO:0007669"/>
    <property type="project" value="InterPro"/>
</dbReference>
<dbReference type="InterPro" id="IPR058791">
    <property type="entry name" value="3HB_CusB"/>
</dbReference>
<evidence type="ECO:0000259" key="6">
    <source>
        <dbReference type="Pfam" id="PF25919"/>
    </source>
</evidence>
<feature type="domain" description="Multidrug resistance protein MdtA-like C-terminal permuted SH3" evidence="8">
    <location>
        <begin position="324"/>
        <end position="381"/>
    </location>
</feature>
<dbReference type="InterPro" id="IPR045800">
    <property type="entry name" value="HMBD"/>
</dbReference>
<dbReference type="InterPro" id="IPR051909">
    <property type="entry name" value="MFP_Cation_Efflux"/>
</dbReference>
<feature type="domain" description="CusB-like three alpha-helical bundle" evidence="5">
    <location>
        <begin position="153"/>
        <end position="201"/>
    </location>
</feature>
<dbReference type="GO" id="GO:0060003">
    <property type="term" value="P:copper ion export"/>
    <property type="evidence" value="ECO:0007669"/>
    <property type="project" value="TreeGrafter"/>
</dbReference>
<protein>
    <submittedName>
        <fullName evidence="9">Membrane fusion protein, Cu(I)/Ag(I) efflux system</fullName>
    </submittedName>
</protein>
<gene>
    <name evidence="9" type="ORF">SAMN04488070_1271</name>
</gene>
<dbReference type="Gene3D" id="2.40.50.100">
    <property type="match status" value="1"/>
</dbReference>
<keyword evidence="3" id="KW-0732">Signal</keyword>
<dbReference type="Pfam" id="PF25967">
    <property type="entry name" value="RND-MFP_C"/>
    <property type="match status" value="1"/>
</dbReference>
<reference evidence="10" key="1">
    <citation type="submission" date="2016-10" db="EMBL/GenBank/DDBJ databases">
        <authorList>
            <person name="Varghese N."/>
            <person name="Submissions S."/>
        </authorList>
    </citation>
    <scope>NUCLEOTIDE SEQUENCE [LARGE SCALE GENOMIC DNA]</scope>
    <source>
        <strain evidence="10">CGMCC 1.7285</strain>
    </source>
</reference>
<feature type="domain" description="Heavy metal binding" evidence="4">
    <location>
        <begin position="44"/>
        <end position="69"/>
    </location>
</feature>
<dbReference type="PANTHER" id="PTHR30097">
    <property type="entry name" value="CATION EFFLUX SYSTEM PROTEIN CUSB"/>
    <property type="match status" value="1"/>
</dbReference>